<proteinExistence type="predicted"/>
<dbReference type="EMBL" id="VOLT01000001">
    <property type="protein sequence ID" value="TWX71851.1"/>
    <property type="molecule type" value="Genomic_DNA"/>
</dbReference>
<dbReference type="Proteomes" id="UP000321822">
    <property type="component" value="Unassembled WGS sequence"/>
</dbReference>
<dbReference type="RefSeq" id="WP_146782312.1">
    <property type="nucleotide sequence ID" value="NZ_VOLT01000001.1"/>
</dbReference>
<accession>A0A5C6QTC9</accession>
<comment type="caution">
    <text evidence="1">The sequence shown here is derived from an EMBL/GenBank/DDBJ whole genome shotgun (WGS) entry which is preliminary data.</text>
</comment>
<dbReference type="OrthoDB" id="5826131at2"/>
<dbReference type="AlphaFoldDB" id="A0A5C6QTC9"/>
<dbReference type="InterPro" id="IPR029032">
    <property type="entry name" value="AhpD-like"/>
</dbReference>
<reference evidence="1 2" key="1">
    <citation type="submission" date="2019-07" db="EMBL/GenBank/DDBJ databases">
        <title>Genomes of sea-ice associated Colwellia species.</title>
        <authorList>
            <person name="Bowman J.P."/>
        </authorList>
    </citation>
    <scope>NUCLEOTIDE SEQUENCE [LARGE SCALE GENOMIC DNA]</scope>
    <source>
        <strain evidence="1 2">ACAM 459</strain>
    </source>
</reference>
<sequence length="175" mass="19532">MNIEKSLALIPELKDQVDLFKATFTQENHLSEENRKIVAWATAIASQSKEVTNFIKSEVGELSDSDKKIVLSASSRMAVTNPYFMSRNAHPLKAGGTLDSLMMRPFQDLNIENSQGYHYACIAISLINNGFVCFNSHISSLKTDSQKDAAIDQAMRLVASICAIKQMLFNEHIFQ</sequence>
<dbReference type="SUPFAM" id="SSF69118">
    <property type="entry name" value="AhpD-like"/>
    <property type="match status" value="1"/>
</dbReference>
<evidence type="ECO:0000313" key="2">
    <source>
        <dbReference type="Proteomes" id="UP000321822"/>
    </source>
</evidence>
<evidence type="ECO:0000313" key="1">
    <source>
        <dbReference type="EMBL" id="TWX71851.1"/>
    </source>
</evidence>
<keyword evidence="2" id="KW-1185">Reference proteome</keyword>
<dbReference type="Gene3D" id="1.20.1290.10">
    <property type="entry name" value="AhpD-like"/>
    <property type="match status" value="1"/>
</dbReference>
<organism evidence="1 2">
    <name type="scientific">Colwellia demingiae</name>
    <dbReference type="NCBI Taxonomy" id="89401"/>
    <lineage>
        <taxon>Bacteria</taxon>
        <taxon>Pseudomonadati</taxon>
        <taxon>Pseudomonadota</taxon>
        <taxon>Gammaproteobacteria</taxon>
        <taxon>Alteromonadales</taxon>
        <taxon>Colwelliaceae</taxon>
        <taxon>Colwellia</taxon>
    </lineage>
</organism>
<gene>
    <name evidence="1" type="ORF">ESZ36_01060</name>
</gene>
<protein>
    <submittedName>
        <fullName evidence="1">Uncharacterized protein</fullName>
    </submittedName>
</protein>
<name>A0A5C6QTC9_9GAMM</name>